<dbReference type="InterPro" id="IPR036915">
    <property type="entry name" value="Cyclin-like_sf"/>
</dbReference>
<evidence type="ECO:0000256" key="1">
    <source>
        <dbReference type="ARBA" id="ARBA00022618"/>
    </source>
</evidence>
<protein>
    <recommendedName>
        <fullName evidence="11">Cyclin B</fullName>
    </recommendedName>
</protein>
<dbReference type="AlphaFoldDB" id="A0ABD3WM89"/>
<dbReference type="InterPro" id="IPR039361">
    <property type="entry name" value="Cyclin"/>
</dbReference>
<evidence type="ECO:0000256" key="5">
    <source>
        <dbReference type="RuleBase" id="RU000383"/>
    </source>
</evidence>
<comment type="similarity">
    <text evidence="5">Belongs to the cyclin family.</text>
</comment>
<gene>
    <name evidence="9" type="ORF">ACJMK2_036923</name>
</gene>
<name>A0ABD3WM89_SINWO</name>
<evidence type="ECO:0000256" key="4">
    <source>
        <dbReference type="ARBA" id="ARBA00023306"/>
    </source>
</evidence>
<dbReference type="EMBL" id="JBJQND010000006">
    <property type="protein sequence ID" value="KAL3873838.1"/>
    <property type="molecule type" value="Genomic_DNA"/>
</dbReference>
<dbReference type="Proteomes" id="UP001634394">
    <property type="component" value="Unassembled WGS sequence"/>
</dbReference>
<keyword evidence="2" id="KW-0498">Mitosis</keyword>
<dbReference type="InterPro" id="IPR004367">
    <property type="entry name" value="Cyclin_C-dom"/>
</dbReference>
<evidence type="ECO:0000256" key="2">
    <source>
        <dbReference type="ARBA" id="ARBA00022776"/>
    </source>
</evidence>
<evidence type="ECO:0000259" key="7">
    <source>
        <dbReference type="SMART" id="SM00385"/>
    </source>
</evidence>
<dbReference type="SUPFAM" id="SSF47954">
    <property type="entry name" value="Cyclin-like"/>
    <property type="match status" value="2"/>
</dbReference>
<evidence type="ECO:0000259" key="8">
    <source>
        <dbReference type="SMART" id="SM01332"/>
    </source>
</evidence>
<feature type="domain" description="Cyclin-like" evidence="7">
    <location>
        <begin position="237"/>
        <end position="322"/>
    </location>
</feature>
<keyword evidence="10" id="KW-1185">Reference proteome</keyword>
<dbReference type="Gene3D" id="1.10.472.10">
    <property type="entry name" value="Cyclin-like"/>
    <property type="match status" value="2"/>
</dbReference>
<comment type="caution">
    <text evidence="9">The sequence shown here is derived from an EMBL/GenBank/DDBJ whole genome shotgun (WGS) entry which is preliminary data.</text>
</comment>
<dbReference type="Pfam" id="PF00134">
    <property type="entry name" value="Cyclin_N"/>
    <property type="match status" value="1"/>
</dbReference>
<dbReference type="InterPro" id="IPR013763">
    <property type="entry name" value="Cyclin-like_dom"/>
</dbReference>
<keyword evidence="4" id="KW-0131">Cell cycle</keyword>
<dbReference type="SMART" id="SM01332">
    <property type="entry name" value="Cyclin_C"/>
    <property type="match status" value="1"/>
</dbReference>
<evidence type="ECO:0000256" key="6">
    <source>
        <dbReference type="SAM" id="MobiDB-lite"/>
    </source>
</evidence>
<dbReference type="GO" id="GO:0051301">
    <property type="term" value="P:cell division"/>
    <property type="evidence" value="ECO:0007669"/>
    <property type="project" value="UniProtKB-KW"/>
</dbReference>
<dbReference type="FunFam" id="1.10.472.10:FF:000001">
    <property type="entry name" value="G2/mitotic-specific cyclin"/>
    <property type="match status" value="1"/>
</dbReference>
<keyword evidence="1" id="KW-0132">Cell division</keyword>
<dbReference type="SMART" id="SM00385">
    <property type="entry name" value="CYCLIN"/>
    <property type="match status" value="2"/>
</dbReference>
<reference evidence="9 10" key="1">
    <citation type="submission" date="2024-11" db="EMBL/GenBank/DDBJ databases">
        <title>Chromosome-level genome assembly of the freshwater bivalve Anodonta woodiana.</title>
        <authorList>
            <person name="Chen X."/>
        </authorList>
    </citation>
    <scope>NUCLEOTIDE SEQUENCE [LARGE SCALE GENOMIC DNA]</scope>
    <source>
        <strain evidence="9">MN2024</strain>
        <tissue evidence="9">Gills</tissue>
    </source>
</reference>
<organism evidence="9 10">
    <name type="scientific">Sinanodonta woodiana</name>
    <name type="common">Chinese pond mussel</name>
    <name type="synonym">Anodonta woodiana</name>
    <dbReference type="NCBI Taxonomy" id="1069815"/>
    <lineage>
        <taxon>Eukaryota</taxon>
        <taxon>Metazoa</taxon>
        <taxon>Spiralia</taxon>
        <taxon>Lophotrochozoa</taxon>
        <taxon>Mollusca</taxon>
        <taxon>Bivalvia</taxon>
        <taxon>Autobranchia</taxon>
        <taxon>Heteroconchia</taxon>
        <taxon>Palaeoheterodonta</taxon>
        <taxon>Unionida</taxon>
        <taxon>Unionoidea</taxon>
        <taxon>Unionidae</taxon>
        <taxon>Unioninae</taxon>
        <taxon>Sinanodonta</taxon>
    </lineage>
</organism>
<dbReference type="Pfam" id="PF02984">
    <property type="entry name" value="Cyclin_C"/>
    <property type="match status" value="1"/>
</dbReference>
<feature type="region of interest" description="Disordered" evidence="6">
    <location>
        <begin position="1"/>
        <end position="20"/>
    </location>
</feature>
<keyword evidence="3 5" id="KW-0195">Cyclin</keyword>
<dbReference type="PANTHER" id="PTHR10177">
    <property type="entry name" value="CYCLINS"/>
    <property type="match status" value="1"/>
</dbReference>
<feature type="domain" description="Cyclin-like" evidence="7">
    <location>
        <begin position="335"/>
        <end position="419"/>
    </location>
</feature>
<sequence length="467" mass="53465">MSTTVIHQTSFVSGPSARGIMKKGINPSGQGKQDKDAMDIASPYFYSKKSRIPVSLHGENSIMYEEPEVTQRQVLGKIDENQYQHQQRGVKGIHVVSKVIKNKFKMTVKRPSIANTTIVSVTQQNPLIKKSPALKKSKSVKKKVRVFAVPTPHRLLRDEHQPMEIDIAPNKRIRQVMVKIPDAVEDIDDHNDPFKCPLYAQDIYEYLMSVERKWVFPAEYLNNNPRVPSHARAILVDWLIDVQVHQKLSTQTLHITAALIDRFLCLCPGIDLSLLQLVGITCLLIAAKFVERFPPEIAELCFLTNHTYLPNQVLEMERWILKTLSFNLNIPDPTIYLDRFLQIHESQHTNEVRHMAAYILDLTLTDVKFVHFVPSVVAASAIFVTRIIFDIKEPWEHSFAYHTKYSQHDLTKCVKKMAKMLLSVKLSKQKAAFLKYSCKETYCSVSTHPVLNDDLLLKELADEETLV</sequence>
<feature type="domain" description="Cyclin C-terminal" evidence="8">
    <location>
        <begin position="331"/>
        <end position="451"/>
    </location>
</feature>
<proteinExistence type="inferred from homology"/>
<evidence type="ECO:0000313" key="10">
    <source>
        <dbReference type="Proteomes" id="UP001634394"/>
    </source>
</evidence>
<evidence type="ECO:0008006" key="11">
    <source>
        <dbReference type="Google" id="ProtNLM"/>
    </source>
</evidence>
<dbReference type="InterPro" id="IPR006671">
    <property type="entry name" value="Cyclin_N"/>
</dbReference>
<feature type="compositionally biased region" description="Polar residues" evidence="6">
    <location>
        <begin position="1"/>
        <end position="13"/>
    </location>
</feature>
<accession>A0ABD3WM89</accession>
<evidence type="ECO:0000313" key="9">
    <source>
        <dbReference type="EMBL" id="KAL3873838.1"/>
    </source>
</evidence>
<evidence type="ECO:0000256" key="3">
    <source>
        <dbReference type="ARBA" id="ARBA00023127"/>
    </source>
</evidence>